<evidence type="ECO:0000313" key="1">
    <source>
        <dbReference type="EMBL" id="KAF9671013.1"/>
    </source>
</evidence>
<gene>
    <name evidence="1" type="ORF">SADUNF_Sadunf12G0002600</name>
</gene>
<dbReference type="Gene3D" id="2.60.120.330">
    <property type="entry name" value="B-lactam Antibiotic, Isopenicillin N Synthase, Chain"/>
    <property type="match status" value="1"/>
</dbReference>
<name>A0A835JM05_9ROSI</name>
<accession>A0A835JM05</accession>
<dbReference type="InterPro" id="IPR027443">
    <property type="entry name" value="IPNS-like_sf"/>
</dbReference>
<evidence type="ECO:0000313" key="2">
    <source>
        <dbReference type="Proteomes" id="UP000657918"/>
    </source>
</evidence>
<dbReference type="EMBL" id="JADGMS010000012">
    <property type="protein sequence ID" value="KAF9671013.1"/>
    <property type="molecule type" value="Genomic_DNA"/>
</dbReference>
<dbReference type="SUPFAM" id="SSF51197">
    <property type="entry name" value="Clavaminate synthase-like"/>
    <property type="match status" value="1"/>
</dbReference>
<protein>
    <recommendedName>
        <fullName evidence="3">Non-haem dioxygenase N-terminal domain-containing protein</fullName>
    </recommendedName>
</protein>
<dbReference type="Proteomes" id="UP000657918">
    <property type="component" value="Unassembled WGS sequence"/>
</dbReference>
<evidence type="ECO:0008006" key="3">
    <source>
        <dbReference type="Google" id="ProtNLM"/>
    </source>
</evidence>
<comment type="caution">
    <text evidence="1">The sequence shown here is derived from an EMBL/GenBank/DDBJ whole genome shotgun (WGS) entry which is preliminary data.</text>
</comment>
<reference evidence="1 2" key="1">
    <citation type="submission" date="2020-10" db="EMBL/GenBank/DDBJ databases">
        <title>Plant Genome Project.</title>
        <authorList>
            <person name="Zhang R.-G."/>
        </authorList>
    </citation>
    <scope>NUCLEOTIDE SEQUENCE [LARGE SCALE GENOMIC DNA]</scope>
    <source>
        <strain evidence="1">FAFU-HL-1</strain>
        <tissue evidence="1">Leaf</tissue>
    </source>
</reference>
<keyword evidence="2" id="KW-1185">Reference proteome</keyword>
<dbReference type="AlphaFoldDB" id="A0A835JM05"/>
<sequence length="224" mass="25287">MSSQFPSFFIDICKDLDMPPLHLASPFTARGPLLGACILNCGPESERPRLWEVLTCENVSVIDLGCQERGQIAQQVGDACKNYGFFQTMRLSASSNVNKEKVHNWRDYPRYHFYPLDKYGLVTEMVTTYNMHEMRSASSQQWKGIYSISYSDSATSTILKNECYFKVGNGKTIKSWTSKWLQVGTSQSCFSWLYDVLTSKTVTFLEMATLGQILGTETLDGIGD</sequence>
<organism evidence="1 2">
    <name type="scientific">Salix dunnii</name>
    <dbReference type="NCBI Taxonomy" id="1413687"/>
    <lineage>
        <taxon>Eukaryota</taxon>
        <taxon>Viridiplantae</taxon>
        <taxon>Streptophyta</taxon>
        <taxon>Embryophyta</taxon>
        <taxon>Tracheophyta</taxon>
        <taxon>Spermatophyta</taxon>
        <taxon>Magnoliopsida</taxon>
        <taxon>eudicotyledons</taxon>
        <taxon>Gunneridae</taxon>
        <taxon>Pentapetalae</taxon>
        <taxon>rosids</taxon>
        <taxon>fabids</taxon>
        <taxon>Malpighiales</taxon>
        <taxon>Salicaceae</taxon>
        <taxon>Saliceae</taxon>
        <taxon>Salix</taxon>
    </lineage>
</organism>
<dbReference type="OrthoDB" id="288590at2759"/>
<proteinExistence type="predicted"/>